<dbReference type="EMBL" id="RKHQ01000001">
    <property type="protein sequence ID" value="ROR95609.1"/>
    <property type="molecule type" value="Genomic_DNA"/>
</dbReference>
<keyword evidence="2" id="KW-1185">Reference proteome</keyword>
<dbReference type="Proteomes" id="UP000275356">
    <property type="component" value="Unassembled WGS sequence"/>
</dbReference>
<evidence type="ECO:0000313" key="1">
    <source>
        <dbReference type="EMBL" id="ROR95609.1"/>
    </source>
</evidence>
<accession>A0A3N2D751</accession>
<evidence type="ECO:0000313" key="2">
    <source>
        <dbReference type="Proteomes" id="UP000275356"/>
    </source>
</evidence>
<reference evidence="1 2" key="1">
    <citation type="submission" date="2018-11" db="EMBL/GenBank/DDBJ databases">
        <title>Sequencing the genomes of 1000 actinobacteria strains.</title>
        <authorList>
            <person name="Klenk H.-P."/>
        </authorList>
    </citation>
    <scope>NUCLEOTIDE SEQUENCE [LARGE SCALE GENOMIC DNA]</scope>
    <source>
        <strain evidence="1 2">DSM 13521</strain>
    </source>
</reference>
<protein>
    <submittedName>
        <fullName evidence="1">Uncharacterized protein</fullName>
    </submittedName>
</protein>
<dbReference type="RefSeq" id="WP_148059502.1">
    <property type="nucleotide sequence ID" value="NZ_RKHQ01000001.1"/>
</dbReference>
<organism evidence="1 2">
    <name type="scientific">Salana multivorans</name>
    <dbReference type="NCBI Taxonomy" id="120377"/>
    <lineage>
        <taxon>Bacteria</taxon>
        <taxon>Bacillati</taxon>
        <taxon>Actinomycetota</taxon>
        <taxon>Actinomycetes</taxon>
        <taxon>Micrococcales</taxon>
        <taxon>Beutenbergiaceae</taxon>
        <taxon>Salana</taxon>
    </lineage>
</organism>
<name>A0A3N2D751_9MICO</name>
<comment type="caution">
    <text evidence="1">The sequence shown here is derived from an EMBL/GenBank/DDBJ whole genome shotgun (WGS) entry which is preliminary data.</text>
</comment>
<sequence>MGRVDAGAERHPAWCVVDHARPGAPSEHQADGVAVPVVALAAIRGQPSTAEARELVVVLHGDEEHRWLYVGDGEDQLLDLDPEGWRRVVAAVEVVLARAE</sequence>
<proteinExistence type="predicted"/>
<dbReference type="AlphaFoldDB" id="A0A3N2D751"/>
<gene>
    <name evidence="1" type="ORF">EDD28_0170</name>
</gene>